<dbReference type="SUPFAM" id="SSF53335">
    <property type="entry name" value="S-adenosyl-L-methionine-dependent methyltransferases"/>
    <property type="match status" value="1"/>
</dbReference>
<organism evidence="2 3">
    <name type="scientific">Ornithinibacillus salinisoli</name>
    <dbReference type="NCBI Taxonomy" id="1848459"/>
    <lineage>
        <taxon>Bacteria</taxon>
        <taxon>Bacillati</taxon>
        <taxon>Bacillota</taxon>
        <taxon>Bacilli</taxon>
        <taxon>Bacillales</taxon>
        <taxon>Bacillaceae</taxon>
        <taxon>Ornithinibacillus</taxon>
    </lineage>
</organism>
<name>A0ABW4VW01_9BACI</name>
<keyword evidence="2" id="KW-0808">Transferase</keyword>
<keyword evidence="3" id="KW-1185">Reference proteome</keyword>
<proteinExistence type="predicted"/>
<sequence>MKKEKKIKKYNKQVKMYERNRDNRVLDAWRNKLIQSANGKVLEVGVGVGANFRYYNKESVFLTCVDFSSEMIKSATQAAEYFKIDADFIQEDIETLSMEPNSFDCIVSTLSLCSYSDPVAALNKFNEWCRNDGTILLMEHGLSSNSLLSFTQKLIDPLYLKISGCHCNRDIQKIIEESKLQIHFSESYRSDILSLIWAKPCKV</sequence>
<dbReference type="InterPro" id="IPR029063">
    <property type="entry name" value="SAM-dependent_MTases_sf"/>
</dbReference>
<dbReference type="EMBL" id="JBHUHQ010000008">
    <property type="protein sequence ID" value="MFD2043432.1"/>
    <property type="molecule type" value="Genomic_DNA"/>
</dbReference>
<dbReference type="GO" id="GO:0008168">
    <property type="term" value="F:methyltransferase activity"/>
    <property type="evidence" value="ECO:0007669"/>
    <property type="project" value="UniProtKB-KW"/>
</dbReference>
<comment type="caution">
    <text evidence="2">The sequence shown here is derived from an EMBL/GenBank/DDBJ whole genome shotgun (WGS) entry which is preliminary data.</text>
</comment>
<dbReference type="GO" id="GO:0032259">
    <property type="term" value="P:methylation"/>
    <property type="evidence" value="ECO:0007669"/>
    <property type="project" value="UniProtKB-KW"/>
</dbReference>
<dbReference type="Proteomes" id="UP001597383">
    <property type="component" value="Unassembled WGS sequence"/>
</dbReference>
<dbReference type="CDD" id="cd02440">
    <property type="entry name" value="AdoMet_MTases"/>
    <property type="match status" value="1"/>
</dbReference>
<evidence type="ECO:0000259" key="1">
    <source>
        <dbReference type="Pfam" id="PF08241"/>
    </source>
</evidence>
<gene>
    <name evidence="2" type="ORF">ACFSJF_03975</name>
</gene>
<dbReference type="RefSeq" id="WP_377555159.1">
    <property type="nucleotide sequence ID" value="NZ_JBHUHQ010000008.1"/>
</dbReference>
<dbReference type="PANTHER" id="PTHR45036:SF1">
    <property type="entry name" value="METHYLTRANSFERASE LIKE 7A"/>
    <property type="match status" value="1"/>
</dbReference>
<evidence type="ECO:0000313" key="2">
    <source>
        <dbReference type="EMBL" id="MFD2043432.1"/>
    </source>
</evidence>
<evidence type="ECO:0000313" key="3">
    <source>
        <dbReference type="Proteomes" id="UP001597383"/>
    </source>
</evidence>
<dbReference type="Gene3D" id="3.40.50.150">
    <property type="entry name" value="Vaccinia Virus protein VP39"/>
    <property type="match status" value="1"/>
</dbReference>
<keyword evidence="2" id="KW-0489">Methyltransferase</keyword>
<reference evidence="3" key="1">
    <citation type="journal article" date="2019" name="Int. J. Syst. Evol. Microbiol.">
        <title>The Global Catalogue of Microorganisms (GCM) 10K type strain sequencing project: providing services to taxonomists for standard genome sequencing and annotation.</title>
        <authorList>
            <consortium name="The Broad Institute Genomics Platform"/>
            <consortium name="The Broad Institute Genome Sequencing Center for Infectious Disease"/>
            <person name="Wu L."/>
            <person name="Ma J."/>
        </authorList>
    </citation>
    <scope>NUCLEOTIDE SEQUENCE [LARGE SCALE GENOMIC DNA]</scope>
    <source>
        <strain evidence="3">R28</strain>
    </source>
</reference>
<dbReference type="Pfam" id="PF08241">
    <property type="entry name" value="Methyltransf_11"/>
    <property type="match status" value="1"/>
</dbReference>
<dbReference type="InterPro" id="IPR052356">
    <property type="entry name" value="Thiol_S-MT"/>
</dbReference>
<dbReference type="EC" id="2.1.1.-" evidence="2"/>
<dbReference type="InterPro" id="IPR013216">
    <property type="entry name" value="Methyltransf_11"/>
</dbReference>
<protein>
    <submittedName>
        <fullName evidence="2">Class I SAM-dependent methyltransferase</fullName>
        <ecNumber evidence="2">2.1.1.-</ecNumber>
    </submittedName>
</protein>
<feature type="domain" description="Methyltransferase type 11" evidence="1">
    <location>
        <begin position="42"/>
        <end position="136"/>
    </location>
</feature>
<dbReference type="PANTHER" id="PTHR45036">
    <property type="entry name" value="METHYLTRANSFERASE LIKE 7B"/>
    <property type="match status" value="1"/>
</dbReference>
<accession>A0ABW4VW01</accession>